<evidence type="ECO:0000313" key="6">
    <source>
        <dbReference type="Proteomes" id="UP001551482"/>
    </source>
</evidence>
<sequence length="483" mass="52483">MLVANDITRDSRVQKVAYSAAEAGFDVLLLGYDANAPAVPTRTTHIGAARVVRTGLSNRFKLKSEQYAHATAPADRARAGALRAASFATRMDYKARRRLMKSVKEPGTGGPGVKDKAKETLWKVYIRDGDWRRTARHLLLLEDAWSAVVEEFRPDVIHAHDMHTPGIGVRVADRIARAGGKRPKVVYDAHEYVEGVHMPTQRKLAYTGLEREFVRRADAVVTVSPTLADMLLEKYALRTRPTVVANAPMVDLDPGAEQDKVTGIRETIGLSDEVPLLVYSGAISPARGVDIMVEALPLLDGVHVAVVCGDRKDPYVRSLVARAGELGAGDRIHTVPYVAPHHVPEFLSSATIGVIPILHTVNHEIALITKYYEYMHAKLPIVVSDVEAMADKTVELGCGEVFAVRTTDEVADAALRKRDAEAFAEAAGKVLADPRSYAAAYTESLLAENSWEGQASVLVALYGALAGRAPEPLPGHRPFAEAE</sequence>
<organism evidence="5 6">
    <name type="scientific">Streptodolium elevatio</name>
    <dbReference type="NCBI Taxonomy" id="3157996"/>
    <lineage>
        <taxon>Bacteria</taxon>
        <taxon>Bacillati</taxon>
        <taxon>Actinomycetota</taxon>
        <taxon>Actinomycetes</taxon>
        <taxon>Kitasatosporales</taxon>
        <taxon>Streptomycetaceae</taxon>
        <taxon>Streptodolium</taxon>
    </lineage>
</organism>
<evidence type="ECO:0000313" key="5">
    <source>
        <dbReference type="EMBL" id="MEU8134547.1"/>
    </source>
</evidence>
<dbReference type="PANTHER" id="PTHR12526">
    <property type="entry name" value="GLYCOSYLTRANSFERASE"/>
    <property type="match status" value="1"/>
</dbReference>
<dbReference type="Gene3D" id="3.40.50.2000">
    <property type="entry name" value="Glycogen Phosphorylase B"/>
    <property type="match status" value="2"/>
</dbReference>
<dbReference type="RefSeq" id="WP_358353348.1">
    <property type="nucleotide sequence ID" value="NZ_JBEZFP010000028.1"/>
</dbReference>
<dbReference type="Pfam" id="PF13579">
    <property type="entry name" value="Glyco_trans_4_4"/>
    <property type="match status" value="1"/>
</dbReference>
<protein>
    <recommendedName>
        <fullName evidence="1">D-inositol 3-phosphate glycosyltransferase</fullName>
    </recommendedName>
</protein>
<dbReference type="SUPFAM" id="SSF53756">
    <property type="entry name" value="UDP-Glycosyltransferase/glycogen phosphorylase"/>
    <property type="match status" value="1"/>
</dbReference>
<dbReference type="Pfam" id="PF13692">
    <property type="entry name" value="Glyco_trans_1_4"/>
    <property type="match status" value="1"/>
</dbReference>
<feature type="domain" description="Glycosyltransferase subfamily 4-like N-terminal" evidence="4">
    <location>
        <begin position="134"/>
        <end position="246"/>
    </location>
</feature>
<evidence type="ECO:0000256" key="2">
    <source>
        <dbReference type="ARBA" id="ARBA00022676"/>
    </source>
</evidence>
<dbReference type="Proteomes" id="UP001551482">
    <property type="component" value="Unassembled WGS sequence"/>
</dbReference>
<gene>
    <name evidence="5" type="ORF">AB0C36_13655</name>
</gene>
<reference evidence="5 6" key="1">
    <citation type="submission" date="2024-06" db="EMBL/GenBank/DDBJ databases">
        <title>The Natural Products Discovery Center: Release of the First 8490 Sequenced Strains for Exploring Actinobacteria Biosynthetic Diversity.</title>
        <authorList>
            <person name="Kalkreuter E."/>
            <person name="Kautsar S.A."/>
            <person name="Yang D."/>
            <person name="Bader C.D."/>
            <person name="Teijaro C.N."/>
            <person name="Fluegel L."/>
            <person name="Davis C.M."/>
            <person name="Simpson J.R."/>
            <person name="Lauterbach L."/>
            <person name="Steele A.D."/>
            <person name="Gui C."/>
            <person name="Meng S."/>
            <person name="Li G."/>
            <person name="Viehrig K."/>
            <person name="Ye F."/>
            <person name="Su P."/>
            <person name="Kiefer A.F."/>
            <person name="Nichols A."/>
            <person name="Cepeda A.J."/>
            <person name="Yan W."/>
            <person name="Fan B."/>
            <person name="Jiang Y."/>
            <person name="Adhikari A."/>
            <person name="Zheng C.-J."/>
            <person name="Schuster L."/>
            <person name="Cowan T.M."/>
            <person name="Smanski M.J."/>
            <person name="Chevrette M.G."/>
            <person name="De Carvalho L.P.S."/>
            <person name="Shen B."/>
        </authorList>
    </citation>
    <scope>NUCLEOTIDE SEQUENCE [LARGE SCALE GENOMIC DNA]</scope>
    <source>
        <strain evidence="5 6">NPDC048946</strain>
    </source>
</reference>
<accession>A0ABV3DGK1</accession>
<keyword evidence="2" id="KW-0328">Glycosyltransferase</keyword>
<dbReference type="EMBL" id="JBEZFP010000028">
    <property type="protein sequence ID" value="MEU8134547.1"/>
    <property type="molecule type" value="Genomic_DNA"/>
</dbReference>
<name>A0ABV3DGK1_9ACTN</name>
<keyword evidence="3" id="KW-0808">Transferase</keyword>
<evidence type="ECO:0000259" key="4">
    <source>
        <dbReference type="Pfam" id="PF13579"/>
    </source>
</evidence>
<evidence type="ECO:0000256" key="3">
    <source>
        <dbReference type="ARBA" id="ARBA00022679"/>
    </source>
</evidence>
<comment type="caution">
    <text evidence="5">The sequence shown here is derived from an EMBL/GenBank/DDBJ whole genome shotgun (WGS) entry which is preliminary data.</text>
</comment>
<evidence type="ECO:0000256" key="1">
    <source>
        <dbReference type="ARBA" id="ARBA00021292"/>
    </source>
</evidence>
<keyword evidence="6" id="KW-1185">Reference proteome</keyword>
<proteinExistence type="predicted"/>
<dbReference type="InterPro" id="IPR028098">
    <property type="entry name" value="Glyco_trans_4-like_N"/>
</dbReference>